<keyword evidence="3" id="KW-0812">Transmembrane</keyword>
<evidence type="ECO:0000313" key="6">
    <source>
        <dbReference type="Proteomes" id="UP000721861"/>
    </source>
</evidence>
<keyword evidence="3" id="KW-0472">Membrane</keyword>
<sequence>MKKQIKQHKALFILPLALLPFIVLIFYILGGGSPVSDTSQSASSSGANYQLPDANRDIAIMDKQEAYRQLGEETVVKPVQLDIDTTMVLNPLELTENMPEEQINEVLLAHVKKQEAQSREALQGQNHLMPQSPTTRRDNTNAEPVTKESDTYRTYTGSPKARRSSYISNDMEQQTLTQLLEEHERLLRQNDSLNHQLQKATANKQAVEIQARLDVQINTNSGFEPVTQSRQGIKALVVEDTKVLSGNRVMLQLMNDAVIGDKTIRKGTLIYGLCKTENERLQLVITSVPYRDAFLPVKLSAYDLDGIRGLYVPDNVQRKAYKDVAGDVNPSVLLSPSDHPLSYLGVSAAADLSKTMVKRVRLKRVYLRKNTVLILKNDKSLKN</sequence>
<keyword evidence="3" id="KW-1133">Transmembrane helix</keyword>
<protein>
    <submittedName>
        <fullName evidence="5">Conjugative transposon protein TraM</fullName>
    </submittedName>
</protein>
<accession>A0ABS5K6U6</accession>
<organism evidence="5 6">
    <name type="scientific">Carboxylicivirga mesophila</name>
    <dbReference type="NCBI Taxonomy" id="1166478"/>
    <lineage>
        <taxon>Bacteria</taxon>
        <taxon>Pseudomonadati</taxon>
        <taxon>Bacteroidota</taxon>
        <taxon>Bacteroidia</taxon>
        <taxon>Marinilabiliales</taxon>
        <taxon>Marinilabiliaceae</taxon>
        <taxon>Carboxylicivirga</taxon>
    </lineage>
</organism>
<feature type="transmembrane region" description="Helical" evidence="3">
    <location>
        <begin position="12"/>
        <end position="30"/>
    </location>
</feature>
<dbReference type="RefSeq" id="WP_212226255.1">
    <property type="nucleotide sequence ID" value="NZ_JAGUCN010000004.1"/>
</dbReference>
<name>A0ABS5K6U6_9BACT</name>
<evidence type="ECO:0000256" key="3">
    <source>
        <dbReference type="SAM" id="Phobius"/>
    </source>
</evidence>
<evidence type="ECO:0000313" key="5">
    <source>
        <dbReference type="EMBL" id="MBS2210714.1"/>
    </source>
</evidence>
<reference evidence="5 6" key="1">
    <citation type="journal article" date="2014" name="Int. J. Syst. Evol. Microbiol.">
        <title>Carboxylicivirga gen. nov. in the family Marinilabiliaceae with two novel species, Carboxylicivirga mesophila sp. nov. and Carboxylicivirga taeanensis sp. nov., and reclassification of Cytophaga fermentans as Saccharicrinis fermentans gen. nov., comb. nov.</title>
        <authorList>
            <person name="Yang S.H."/>
            <person name="Seo H.S."/>
            <person name="Woo J.H."/>
            <person name="Oh H.M."/>
            <person name="Jang H."/>
            <person name="Lee J.H."/>
            <person name="Kim S.J."/>
            <person name="Kwon K.K."/>
        </authorList>
    </citation>
    <scope>NUCLEOTIDE SEQUENCE [LARGE SCALE GENOMIC DNA]</scope>
    <source>
        <strain evidence="5 6">JCM 18290</strain>
    </source>
</reference>
<dbReference type="Proteomes" id="UP000721861">
    <property type="component" value="Unassembled WGS sequence"/>
</dbReference>
<feature type="compositionally biased region" description="Basic and acidic residues" evidence="2">
    <location>
        <begin position="135"/>
        <end position="151"/>
    </location>
</feature>
<feature type="coiled-coil region" evidence="1">
    <location>
        <begin position="169"/>
        <end position="210"/>
    </location>
</feature>
<gene>
    <name evidence="5" type="primary">traM</name>
    <name evidence="5" type="ORF">KEM09_04835</name>
</gene>
<feature type="compositionally biased region" description="Polar residues" evidence="2">
    <location>
        <begin position="123"/>
        <end position="134"/>
    </location>
</feature>
<dbReference type="InterPro" id="IPR055407">
    <property type="entry name" value="TraM_C"/>
</dbReference>
<feature type="domain" description="Conjugative transposon TraM C-terminal" evidence="4">
    <location>
        <begin position="233"/>
        <end position="376"/>
    </location>
</feature>
<dbReference type="Pfam" id="PF12508">
    <property type="entry name" value="Transposon_TraM"/>
    <property type="match status" value="1"/>
</dbReference>
<proteinExistence type="predicted"/>
<comment type="caution">
    <text evidence="5">The sequence shown here is derived from an EMBL/GenBank/DDBJ whole genome shotgun (WGS) entry which is preliminary data.</text>
</comment>
<feature type="region of interest" description="Disordered" evidence="2">
    <location>
        <begin position="119"/>
        <end position="168"/>
    </location>
</feature>
<evidence type="ECO:0000256" key="2">
    <source>
        <dbReference type="SAM" id="MobiDB-lite"/>
    </source>
</evidence>
<evidence type="ECO:0000259" key="4">
    <source>
        <dbReference type="Pfam" id="PF12508"/>
    </source>
</evidence>
<keyword evidence="6" id="KW-1185">Reference proteome</keyword>
<dbReference type="EMBL" id="JAGUCN010000004">
    <property type="protein sequence ID" value="MBS2210714.1"/>
    <property type="molecule type" value="Genomic_DNA"/>
</dbReference>
<evidence type="ECO:0000256" key="1">
    <source>
        <dbReference type="SAM" id="Coils"/>
    </source>
</evidence>
<keyword evidence="1" id="KW-0175">Coiled coil</keyword>